<protein>
    <submittedName>
        <fullName evidence="2">Bacterial regulatory protein, luxR family</fullName>
    </submittedName>
</protein>
<comment type="caution">
    <text evidence="2">The sequence shown here is derived from an EMBL/GenBank/DDBJ whole genome shotgun (WGS) entry which is preliminary data.</text>
</comment>
<organism evidence="2 3">
    <name type="scientific">Caloramator mitchellensis</name>
    <dbReference type="NCBI Taxonomy" id="908809"/>
    <lineage>
        <taxon>Bacteria</taxon>
        <taxon>Bacillati</taxon>
        <taxon>Bacillota</taxon>
        <taxon>Clostridia</taxon>
        <taxon>Eubacteriales</taxon>
        <taxon>Clostridiaceae</taxon>
        <taxon>Caloramator</taxon>
    </lineage>
</organism>
<name>A0A0R3JZ89_CALMK</name>
<dbReference type="Pfam" id="PF13518">
    <property type="entry name" value="HTH_28"/>
    <property type="match status" value="1"/>
</dbReference>
<dbReference type="AlphaFoldDB" id="A0A0R3JZ89"/>
<feature type="domain" description="Insertion element IS150 protein InsJ-like helix-turn-helix" evidence="1">
    <location>
        <begin position="7"/>
        <end position="41"/>
    </location>
</feature>
<dbReference type="Gene3D" id="1.10.10.60">
    <property type="entry name" value="Homeodomain-like"/>
    <property type="match status" value="1"/>
</dbReference>
<dbReference type="InterPro" id="IPR055247">
    <property type="entry name" value="InsJ-like_HTH"/>
</dbReference>
<gene>
    <name evidence="2" type="ORF">ABG79_02372</name>
</gene>
<evidence type="ECO:0000313" key="3">
    <source>
        <dbReference type="Proteomes" id="UP000052015"/>
    </source>
</evidence>
<dbReference type="Proteomes" id="UP000052015">
    <property type="component" value="Unassembled WGS sequence"/>
</dbReference>
<evidence type="ECO:0000259" key="1">
    <source>
        <dbReference type="Pfam" id="PF13518"/>
    </source>
</evidence>
<dbReference type="EMBL" id="LKHP01000024">
    <property type="protein sequence ID" value="KRQ85858.1"/>
    <property type="molecule type" value="Genomic_DNA"/>
</dbReference>
<sequence>MGLSKKQLEVAKLIAEGYSSQRDIAKKFNISEVTISRWKQQDEFKQAIKVFENEILQDMKRKLIGMTPKAIRELDKLLEADAESVRLQAVKDVLDRVDLRPADKLSITGDVGVTIIDDIPESIKE</sequence>
<keyword evidence="3" id="KW-1185">Reference proteome</keyword>
<reference evidence="2 3" key="1">
    <citation type="submission" date="2015-09" db="EMBL/GenBank/DDBJ databases">
        <title>Draft genome sequence of a Caloramator mitchellensis, a moderate thermophile from the Great Artesian Basin of Australia.</title>
        <authorList>
            <person name="Patel B.K."/>
        </authorList>
    </citation>
    <scope>NUCLEOTIDE SEQUENCE [LARGE SCALE GENOMIC DNA]</scope>
    <source>
        <strain evidence="2 3">VF08</strain>
    </source>
</reference>
<dbReference type="OrthoDB" id="2883388at2"/>
<evidence type="ECO:0000313" key="2">
    <source>
        <dbReference type="EMBL" id="KRQ85858.1"/>
    </source>
</evidence>
<accession>A0A0R3JZ89</accession>
<proteinExistence type="predicted"/>